<sequence>ASGGGRGLSGSSSSSSFSHPVSTELDLDRLFEFRERLGKGSFGEVWRVRVRQEAEEEEGGENEDSPNYEKKKAKDIRAKKTTSKTSISDRKNEDVERNRKNEREAGEGEEDGGDVLHPQEKRKRRDRLAPAEGRSIKEAEAKGDDGETDESLLSNSLSMNVEEEREEDDHGDQDHEERVLVGEKKKKKKAKGPSKDLLLLEGEEVGEDAEKKGEEEEGDVESSVGDKKKRGGTPKKGKLNNEKQQDEQRRKGDAGDDAREGDKESDMGKNNDGDEDETEIDTGRAKRRRGRGSGRGGRKGNLLSHNVPEAEMMREYSHPRVVPFLGVFKGFQMLEDRSKTKVKTTSLCFLMDIADQSLESLMEEHEKEGSCLDENFILSVLLDTARGMYYLHSPSSRKPHLLHRDLKPANILLKDHRAMVTDFGVARIAEVSFEHEMTQGPGT</sequence>
<dbReference type="InterPro" id="IPR011009">
    <property type="entry name" value="Kinase-like_dom_sf"/>
</dbReference>
<feature type="region of interest" description="Disordered" evidence="3">
    <location>
        <begin position="1"/>
        <end position="23"/>
    </location>
</feature>
<evidence type="ECO:0000313" key="5">
    <source>
        <dbReference type="EMBL" id="PHJ15121.1"/>
    </source>
</evidence>
<dbReference type="GO" id="GO:0004674">
    <property type="term" value="F:protein serine/threonine kinase activity"/>
    <property type="evidence" value="ECO:0007669"/>
    <property type="project" value="TreeGrafter"/>
</dbReference>
<feature type="compositionally biased region" description="Low complexity" evidence="3">
    <location>
        <begin position="9"/>
        <end position="18"/>
    </location>
</feature>
<feature type="compositionally biased region" description="Basic and acidic residues" evidence="3">
    <location>
        <begin position="87"/>
        <end position="106"/>
    </location>
</feature>
<dbReference type="Gene3D" id="1.10.510.10">
    <property type="entry name" value="Transferase(Phosphotransferase) domain 1"/>
    <property type="match status" value="1"/>
</dbReference>
<feature type="compositionally biased region" description="Acidic residues" evidence="3">
    <location>
        <begin position="54"/>
        <end position="66"/>
    </location>
</feature>
<dbReference type="PROSITE" id="PS50011">
    <property type="entry name" value="PROTEIN_KINASE_DOM"/>
    <property type="match status" value="1"/>
</dbReference>
<dbReference type="VEuPathDB" id="ToxoDB:CSUI_011068"/>
<dbReference type="SUPFAM" id="SSF56112">
    <property type="entry name" value="Protein kinase-like (PK-like)"/>
    <property type="match status" value="1"/>
</dbReference>
<dbReference type="Proteomes" id="UP000221165">
    <property type="component" value="Unassembled WGS sequence"/>
</dbReference>
<gene>
    <name evidence="5" type="ORF">CSUI_011068</name>
</gene>
<feature type="domain" description="Protein kinase" evidence="4">
    <location>
        <begin position="31"/>
        <end position="443"/>
    </location>
</feature>
<dbReference type="RefSeq" id="XP_067916855.1">
    <property type="nucleotide sequence ID" value="XM_068071169.1"/>
</dbReference>
<accession>A0A2C6J7F7</accession>
<protein>
    <submittedName>
        <fullName evidence="5">Tyrosine kinase-like protein</fullName>
    </submittedName>
</protein>
<dbReference type="AlphaFoldDB" id="A0A2C6J7F7"/>
<dbReference type="SMART" id="SM00220">
    <property type="entry name" value="S_TKc"/>
    <property type="match status" value="1"/>
</dbReference>
<comment type="caution">
    <text evidence="5">The sequence shown here is derived from an EMBL/GenBank/DDBJ whole genome shotgun (WGS) entry which is preliminary data.</text>
</comment>
<feature type="region of interest" description="Disordered" evidence="3">
    <location>
        <begin position="44"/>
        <end position="303"/>
    </location>
</feature>
<dbReference type="GeneID" id="94434380"/>
<evidence type="ECO:0000259" key="4">
    <source>
        <dbReference type="PROSITE" id="PS50011"/>
    </source>
</evidence>
<dbReference type="InterPro" id="IPR000719">
    <property type="entry name" value="Prot_kinase_dom"/>
</dbReference>
<keyword evidence="5" id="KW-0418">Kinase</keyword>
<feature type="non-terminal residue" evidence="5">
    <location>
        <position position="1"/>
    </location>
</feature>
<feature type="compositionally biased region" description="Basic and acidic residues" evidence="3">
    <location>
        <begin position="172"/>
        <end position="183"/>
    </location>
</feature>
<feature type="compositionally biased region" description="Basic and acidic residues" evidence="3">
    <location>
        <begin position="134"/>
        <end position="145"/>
    </location>
</feature>
<keyword evidence="1" id="KW-0547">Nucleotide-binding</keyword>
<keyword evidence="2" id="KW-0067">ATP-binding</keyword>
<dbReference type="InterPro" id="IPR008271">
    <property type="entry name" value="Ser/Thr_kinase_AS"/>
</dbReference>
<feature type="non-terminal residue" evidence="5">
    <location>
        <position position="443"/>
    </location>
</feature>
<dbReference type="GO" id="GO:0005524">
    <property type="term" value="F:ATP binding"/>
    <property type="evidence" value="ECO:0007669"/>
    <property type="project" value="UniProtKB-KW"/>
</dbReference>
<evidence type="ECO:0000256" key="2">
    <source>
        <dbReference type="ARBA" id="ARBA00022840"/>
    </source>
</evidence>
<feature type="compositionally biased region" description="Basic and acidic residues" evidence="3">
    <location>
        <begin position="239"/>
        <end position="272"/>
    </location>
</feature>
<keyword evidence="5" id="KW-0808">Transferase</keyword>
<feature type="compositionally biased region" description="Basic residues" evidence="3">
    <location>
        <begin position="227"/>
        <end position="238"/>
    </location>
</feature>
<name>A0A2C6J7F7_9APIC</name>
<reference evidence="5 6" key="1">
    <citation type="journal article" date="2017" name="Int. J. Parasitol.">
        <title>The genome of the protozoan parasite Cystoisospora suis and a reverse vaccinology approach to identify vaccine candidates.</title>
        <authorList>
            <person name="Palmieri N."/>
            <person name="Shrestha A."/>
            <person name="Ruttkowski B."/>
            <person name="Beck T."/>
            <person name="Vogl C."/>
            <person name="Tomley F."/>
            <person name="Blake D.P."/>
            <person name="Joachim A."/>
        </authorList>
    </citation>
    <scope>NUCLEOTIDE SEQUENCE [LARGE SCALE GENOMIC DNA]</scope>
    <source>
        <strain evidence="5 6">Wien I</strain>
    </source>
</reference>
<dbReference type="PANTHER" id="PTHR44329">
    <property type="entry name" value="SERINE/THREONINE-PROTEIN KINASE TNNI3K-RELATED"/>
    <property type="match status" value="1"/>
</dbReference>
<dbReference type="InterPro" id="IPR051681">
    <property type="entry name" value="Ser/Thr_Kinases-Pseudokinases"/>
</dbReference>
<dbReference type="Pfam" id="PF00069">
    <property type="entry name" value="Pkinase"/>
    <property type="match status" value="1"/>
</dbReference>
<evidence type="ECO:0000256" key="1">
    <source>
        <dbReference type="ARBA" id="ARBA00022741"/>
    </source>
</evidence>
<feature type="compositionally biased region" description="Acidic residues" evidence="3">
    <location>
        <begin position="161"/>
        <end position="171"/>
    </location>
</feature>
<keyword evidence="6" id="KW-1185">Reference proteome</keyword>
<dbReference type="PROSITE" id="PS00108">
    <property type="entry name" value="PROTEIN_KINASE_ST"/>
    <property type="match status" value="1"/>
</dbReference>
<dbReference type="OrthoDB" id="333859at2759"/>
<dbReference type="PANTHER" id="PTHR44329:SF298">
    <property type="entry name" value="MIXED LINEAGE KINASE DOMAIN-LIKE PROTEIN"/>
    <property type="match status" value="1"/>
</dbReference>
<dbReference type="EMBL" id="MIGC01009485">
    <property type="protein sequence ID" value="PHJ15121.1"/>
    <property type="molecule type" value="Genomic_DNA"/>
</dbReference>
<evidence type="ECO:0000256" key="3">
    <source>
        <dbReference type="SAM" id="MobiDB-lite"/>
    </source>
</evidence>
<proteinExistence type="predicted"/>
<feature type="compositionally biased region" description="Basic and acidic residues" evidence="3">
    <location>
        <begin position="67"/>
        <end position="78"/>
    </location>
</feature>
<feature type="compositionally biased region" description="Basic residues" evidence="3">
    <location>
        <begin position="285"/>
        <end position="298"/>
    </location>
</feature>
<organism evidence="5 6">
    <name type="scientific">Cystoisospora suis</name>
    <dbReference type="NCBI Taxonomy" id="483139"/>
    <lineage>
        <taxon>Eukaryota</taxon>
        <taxon>Sar</taxon>
        <taxon>Alveolata</taxon>
        <taxon>Apicomplexa</taxon>
        <taxon>Conoidasida</taxon>
        <taxon>Coccidia</taxon>
        <taxon>Eucoccidiorida</taxon>
        <taxon>Eimeriorina</taxon>
        <taxon>Sarcocystidae</taxon>
        <taxon>Cystoisospora</taxon>
    </lineage>
</organism>
<evidence type="ECO:0000313" key="6">
    <source>
        <dbReference type="Proteomes" id="UP000221165"/>
    </source>
</evidence>